<reference evidence="1 2" key="1">
    <citation type="submission" date="2018-06" db="EMBL/GenBank/DDBJ databases">
        <title>Actinomadura craniellae sp. nov. isolated from marine sponge Craniella sp.</title>
        <authorList>
            <person name="Li L."/>
            <person name="Xu Q.H."/>
            <person name="Lin H.W."/>
            <person name="Lu Y.H."/>
        </authorList>
    </citation>
    <scope>NUCLEOTIDE SEQUENCE [LARGE SCALE GENOMIC DNA]</scope>
    <source>
        <strain evidence="1 2">LHW63021</strain>
    </source>
</reference>
<dbReference type="GO" id="GO:0016874">
    <property type="term" value="F:ligase activity"/>
    <property type="evidence" value="ECO:0007669"/>
    <property type="project" value="UniProtKB-KW"/>
</dbReference>
<keyword evidence="2" id="KW-1185">Reference proteome</keyword>
<evidence type="ECO:0000313" key="1">
    <source>
        <dbReference type="EMBL" id="RAY16121.1"/>
    </source>
</evidence>
<organism evidence="1 2">
    <name type="scientific">Actinomadura craniellae</name>
    <dbReference type="NCBI Taxonomy" id="2231787"/>
    <lineage>
        <taxon>Bacteria</taxon>
        <taxon>Bacillati</taxon>
        <taxon>Actinomycetota</taxon>
        <taxon>Actinomycetes</taxon>
        <taxon>Streptosporangiales</taxon>
        <taxon>Thermomonosporaceae</taxon>
        <taxon>Actinomadura</taxon>
    </lineage>
</organism>
<dbReference type="Gene3D" id="3.90.1140.10">
    <property type="entry name" value="Cyclic phosphodiesterase"/>
    <property type="match status" value="1"/>
</dbReference>
<accession>A0A365HAL2</accession>
<dbReference type="SUPFAM" id="SSF55144">
    <property type="entry name" value="LigT-like"/>
    <property type="match status" value="1"/>
</dbReference>
<keyword evidence="1" id="KW-0436">Ligase</keyword>
<dbReference type="OrthoDB" id="4541754at2"/>
<evidence type="ECO:0000313" key="2">
    <source>
        <dbReference type="Proteomes" id="UP000251891"/>
    </source>
</evidence>
<dbReference type="AlphaFoldDB" id="A0A365HAL2"/>
<dbReference type="Pfam" id="PF13563">
    <property type="entry name" value="2_5_RNA_ligase2"/>
    <property type="match status" value="1"/>
</dbReference>
<proteinExistence type="predicted"/>
<dbReference type="InterPro" id="IPR009097">
    <property type="entry name" value="Cyclic_Pdiesterase"/>
</dbReference>
<gene>
    <name evidence="1" type="ORF">DPM19_04140</name>
</gene>
<protein>
    <submittedName>
        <fullName evidence="1">2'-5' RNA ligase family protein</fullName>
    </submittedName>
</protein>
<dbReference type="EMBL" id="QLYX01000002">
    <property type="protein sequence ID" value="RAY16121.1"/>
    <property type="molecule type" value="Genomic_DNA"/>
</dbReference>
<name>A0A365HAL2_9ACTN</name>
<dbReference type="RefSeq" id="WP_111863463.1">
    <property type="nucleotide sequence ID" value="NZ_QLYX01000002.1"/>
</dbReference>
<dbReference type="Proteomes" id="UP000251891">
    <property type="component" value="Unassembled WGS sequence"/>
</dbReference>
<sequence length="207" mass="22120">MSGLLRDHWWSRPGVEDGRRMLVWHVLLDDAPEAVELAGAFRARLAALPGLDPVPAPWLHITTQVVGFTDEITPAEAAAMTAAAARWLRGHGPVGVSLGRDLFHPEGVVLGIDPPGALDPVHRAVREAAAATVAAHRLADYTDWADWGPHLSVAYANADVPTAAVAAALAPRPQPVPLTVRAVHLVSQQRVGRLYRWDPVTSVPLTG</sequence>
<comment type="caution">
    <text evidence="1">The sequence shown here is derived from an EMBL/GenBank/DDBJ whole genome shotgun (WGS) entry which is preliminary data.</text>
</comment>